<reference evidence="1 2" key="1">
    <citation type="submission" date="2024-01" db="EMBL/GenBank/DDBJ databases">
        <title>The genomes of 5 underutilized Papilionoideae crops provide insights into root nodulation and disease resistanc.</title>
        <authorList>
            <person name="Jiang F."/>
        </authorList>
    </citation>
    <scope>NUCLEOTIDE SEQUENCE [LARGE SCALE GENOMIC DNA]</scope>
    <source>
        <strain evidence="1">LVBAO_FW01</strain>
        <tissue evidence="1">Leaves</tissue>
    </source>
</reference>
<comment type="caution">
    <text evidence="1">The sequence shown here is derived from an EMBL/GenBank/DDBJ whole genome shotgun (WGS) entry which is preliminary data.</text>
</comment>
<protein>
    <submittedName>
        <fullName evidence="1">Uncharacterized protein</fullName>
    </submittedName>
</protein>
<proteinExistence type="predicted"/>
<organism evidence="1 2">
    <name type="scientific">Canavalia gladiata</name>
    <name type="common">Sword bean</name>
    <name type="synonym">Dolichos gladiatus</name>
    <dbReference type="NCBI Taxonomy" id="3824"/>
    <lineage>
        <taxon>Eukaryota</taxon>
        <taxon>Viridiplantae</taxon>
        <taxon>Streptophyta</taxon>
        <taxon>Embryophyta</taxon>
        <taxon>Tracheophyta</taxon>
        <taxon>Spermatophyta</taxon>
        <taxon>Magnoliopsida</taxon>
        <taxon>eudicotyledons</taxon>
        <taxon>Gunneridae</taxon>
        <taxon>Pentapetalae</taxon>
        <taxon>rosids</taxon>
        <taxon>fabids</taxon>
        <taxon>Fabales</taxon>
        <taxon>Fabaceae</taxon>
        <taxon>Papilionoideae</taxon>
        <taxon>50 kb inversion clade</taxon>
        <taxon>NPAAA clade</taxon>
        <taxon>indigoferoid/millettioid clade</taxon>
        <taxon>Phaseoleae</taxon>
        <taxon>Canavalia</taxon>
    </lineage>
</organism>
<keyword evidence="2" id="KW-1185">Reference proteome</keyword>
<evidence type="ECO:0000313" key="1">
    <source>
        <dbReference type="EMBL" id="KAK7350445.1"/>
    </source>
</evidence>
<accession>A0AAN9M8Y0</accession>
<dbReference type="AlphaFoldDB" id="A0AAN9M8Y0"/>
<gene>
    <name evidence="1" type="ORF">VNO77_09090</name>
</gene>
<evidence type="ECO:0000313" key="2">
    <source>
        <dbReference type="Proteomes" id="UP001367508"/>
    </source>
</evidence>
<sequence>MSVTPPPPPRGFVGGVQRQVFPGAATPAVVSTLLTTLGALFPLPWYESKEGRMKSSGRSMRGKAKTARARGYGLCFYFDPHEVAISLTLKVLKRLRTDQGRARIHITMAPPLDRNRNPRVYERVIMNSLRFRMRQEGNGKPERNGGEFCWNQWSGGSLLASSGAS</sequence>
<name>A0AAN9M8Y0_CANGL</name>
<dbReference type="EMBL" id="JAYMYQ010000002">
    <property type="protein sequence ID" value="KAK7350445.1"/>
    <property type="molecule type" value="Genomic_DNA"/>
</dbReference>
<dbReference type="Proteomes" id="UP001367508">
    <property type="component" value="Unassembled WGS sequence"/>
</dbReference>